<evidence type="ECO:0000256" key="4">
    <source>
        <dbReference type="ARBA" id="ARBA00022833"/>
    </source>
</evidence>
<feature type="domain" description="HAT C-terminal dimerisation" evidence="7">
    <location>
        <begin position="325"/>
        <end position="405"/>
    </location>
</feature>
<reference evidence="8 9" key="1">
    <citation type="submission" date="2024-02" db="EMBL/GenBank/DDBJ databases">
        <title>Chromosome-level genome assembly of the Eurasian Minnow (Phoxinus phoxinus).</title>
        <authorList>
            <person name="Oriowo T.O."/>
            <person name="Martin S."/>
            <person name="Stange M."/>
            <person name="Chrysostomakis Y."/>
            <person name="Brown T."/>
            <person name="Winkler S."/>
            <person name="Kukowka S."/>
            <person name="Myers E.W."/>
            <person name="Bohne A."/>
        </authorList>
    </citation>
    <scope>NUCLEOTIDE SEQUENCE [LARGE SCALE GENOMIC DNA]</scope>
    <source>
        <strain evidence="8">ZFMK-TIS-60720</strain>
        <tissue evidence="8">Whole Organism</tissue>
    </source>
</reference>
<dbReference type="AlphaFoldDB" id="A0AAN9D6L4"/>
<keyword evidence="9" id="KW-1185">Reference proteome</keyword>
<dbReference type="GO" id="GO:0005634">
    <property type="term" value="C:nucleus"/>
    <property type="evidence" value="ECO:0007669"/>
    <property type="project" value="UniProtKB-SubCell"/>
</dbReference>
<evidence type="ECO:0000313" key="8">
    <source>
        <dbReference type="EMBL" id="KAK7162490.1"/>
    </source>
</evidence>
<feature type="compositionally biased region" description="Low complexity" evidence="6">
    <location>
        <begin position="278"/>
        <end position="292"/>
    </location>
</feature>
<name>A0AAN9D6L4_9TELE</name>
<sequence>MSSCLLDCFEFSDRHTSEELLRVAKEWHVDGKVVCCVTDNAANITKAVKILKWTHHPCLAHTINLIVRDALKVMKPTVDKVKAAVEYFHMSTVGAEKLKSTQRQMGLPELRPKQDCPTRWNSTFYMLKRFLESKDAIISTHAIVSAPVDPLTQEEWEVVEEVCRVLEPFEQVTVEISGESYVTASKMILLCKGLQRITANRQREANVTTGQVIELMDTLCSSMDRKFHKMEYNHVLSETAALDPRFKKLAFSDARAIDEALQRITSAAGRDSPSSQTPGQQEAEGAEGAEAPAVVPQTSAVWMLFDEKATGNAARRNPSADAIMEVRSYLEEPLLQRSADPLSWWKNKASIYPRLTKVMTGRLCIVATSVPSERVFSKTGQIITERRNRISPSKVRQLAFLNANLS</sequence>
<evidence type="ECO:0000256" key="5">
    <source>
        <dbReference type="ARBA" id="ARBA00023242"/>
    </source>
</evidence>
<evidence type="ECO:0000259" key="7">
    <source>
        <dbReference type="Pfam" id="PF05699"/>
    </source>
</evidence>
<dbReference type="InterPro" id="IPR052035">
    <property type="entry name" value="ZnF_BED_domain_contain"/>
</dbReference>
<dbReference type="Proteomes" id="UP001364617">
    <property type="component" value="Unassembled WGS sequence"/>
</dbReference>
<keyword evidence="2" id="KW-0479">Metal-binding</keyword>
<evidence type="ECO:0000256" key="3">
    <source>
        <dbReference type="ARBA" id="ARBA00022771"/>
    </source>
</evidence>
<keyword evidence="3" id="KW-0863">Zinc-finger</keyword>
<comment type="subcellular location">
    <subcellularLocation>
        <location evidence="1">Nucleus</location>
    </subcellularLocation>
</comment>
<dbReference type="PANTHER" id="PTHR46481:SF10">
    <property type="entry name" value="ZINC FINGER BED DOMAIN-CONTAINING PROTEIN 39"/>
    <property type="match status" value="1"/>
</dbReference>
<dbReference type="Pfam" id="PF05699">
    <property type="entry name" value="Dimer_Tnp_hAT"/>
    <property type="match status" value="1"/>
</dbReference>
<evidence type="ECO:0000256" key="6">
    <source>
        <dbReference type="SAM" id="MobiDB-lite"/>
    </source>
</evidence>
<accession>A0AAN9D6L4</accession>
<evidence type="ECO:0000313" key="9">
    <source>
        <dbReference type="Proteomes" id="UP001364617"/>
    </source>
</evidence>
<keyword evidence="4" id="KW-0862">Zinc</keyword>
<dbReference type="EMBL" id="JAYKXH010000007">
    <property type="protein sequence ID" value="KAK7162490.1"/>
    <property type="molecule type" value="Genomic_DNA"/>
</dbReference>
<proteinExistence type="predicted"/>
<dbReference type="GO" id="GO:0008270">
    <property type="term" value="F:zinc ion binding"/>
    <property type="evidence" value="ECO:0007669"/>
    <property type="project" value="UniProtKB-KW"/>
</dbReference>
<dbReference type="SUPFAM" id="SSF53098">
    <property type="entry name" value="Ribonuclease H-like"/>
    <property type="match status" value="1"/>
</dbReference>
<feature type="region of interest" description="Disordered" evidence="6">
    <location>
        <begin position="266"/>
        <end position="292"/>
    </location>
</feature>
<evidence type="ECO:0000256" key="1">
    <source>
        <dbReference type="ARBA" id="ARBA00004123"/>
    </source>
</evidence>
<evidence type="ECO:0000256" key="2">
    <source>
        <dbReference type="ARBA" id="ARBA00022723"/>
    </source>
</evidence>
<dbReference type="PANTHER" id="PTHR46481">
    <property type="entry name" value="ZINC FINGER BED DOMAIN-CONTAINING PROTEIN 4"/>
    <property type="match status" value="1"/>
</dbReference>
<dbReference type="GO" id="GO:0046983">
    <property type="term" value="F:protein dimerization activity"/>
    <property type="evidence" value="ECO:0007669"/>
    <property type="project" value="InterPro"/>
</dbReference>
<dbReference type="InterPro" id="IPR008906">
    <property type="entry name" value="HATC_C_dom"/>
</dbReference>
<organism evidence="8 9">
    <name type="scientific">Phoxinus phoxinus</name>
    <name type="common">Eurasian minnow</name>
    <dbReference type="NCBI Taxonomy" id="58324"/>
    <lineage>
        <taxon>Eukaryota</taxon>
        <taxon>Metazoa</taxon>
        <taxon>Chordata</taxon>
        <taxon>Craniata</taxon>
        <taxon>Vertebrata</taxon>
        <taxon>Euteleostomi</taxon>
        <taxon>Actinopterygii</taxon>
        <taxon>Neopterygii</taxon>
        <taxon>Teleostei</taxon>
        <taxon>Ostariophysi</taxon>
        <taxon>Cypriniformes</taxon>
        <taxon>Leuciscidae</taxon>
        <taxon>Phoxininae</taxon>
        <taxon>Phoxinus</taxon>
    </lineage>
</organism>
<comment type="caution">
    <text evidence="8">The sequence shown here is derived from an EMBL/GenBank/DDBJ whole genome shotgun (WGS) entry which is preliminary data.</text>
</comment>
<keyword evidence="5" id="KW-0539">Nucleus</keyword>
<dbReference type="InterPro" id="IPR012337">
    <property type="entry name" value="RNaseH-like_sf"/>
</dbReference>
<protein>
    <recommendedName>
        <fullName evidence="7">HAT C-terminal dimerisation domain-containing protein</fullName>
    </recommendedName>
</protein>
<gene>
    <name evidence="8" type="ORF">R3I93_006719</name>
</gene>